<evidence type="ECO:0000313" key="2">
    <source>
        <dbReference type="Proteomes" id="UP001152798"/>
    </source>
</evidence>
<proteinExistence type="predicted"/>
<reference evidence="1" key="1">
    <citation type="submission" date="2022-01" db="EMBL/GenBank/DDBJ databases">
        <authorList>
            <person name="King R."/>
        </authorList>
    </citation>
    <scope>NUCLEOTIDE SEQUENCE</scope>
</reference>
<dbReference type="EMBL" id="OV725081">
    <property type="protein sequence ID" value="CAH1403266.1"/>
    <property type="molecule type" value="Genomic_DNA"/>
</dbReference>
<organism evidence="1 2">
    <name type="scientific">Nezara viridula</name>
    <name type="common">Southern green stink bug</name>
    <name type="synonym">Cimex viridulus</name>
    <dbReference type="NCBI Taxonomy" id="85310"/>
    <lineage>
        <taxon>Eukaryota</taxon>
        <taxon>Metazoa</taxon>
        <taxon>Ecdysozoa</taxon>
        <taxon>Arthropoda</taxon>
        <taxon>Hexapoda</taxon>
        <taxon>Insecta</taxon>
        <taxon>Pterygota</taxon>
        <taxon>Neoptera</taxon>
        <taxon>Paraneoptera</taxon>
        <taxon>Hemiptera</taxon>
        <taxon>Heteroptera</taxon>
        <taxon>Panheteroptera</taxon>
        <taxon>Pentatomomorpha</taxon>
        <taxon>Pentatomoidea</taxon>
        <taxon>Pentatomidae</taxon>
        <taxon>Pentatominae</taxon>
        <taxon>Nezara</taxon>
    </lineage>
</organism>
<keyword evidence="2" id="KW-1185">Reference proteome</keyword>
<name>A0A9P0HKR3_NEZVI</name>
<dbReference type="OrthoDB" id="6436112at2759"/>
<sequence length="135" mass="15071">METLRCSYEHPWMMWYDGLVSYPQLLSRSADVPGIPQARTVHGNCCLIQSLLQCCRPGRPPKRAPVGLSLAASHLSQQIKKHRMDNGDYPSGHVRAVLFTPILLIPSIYTPSLANPARYDLVCSRSIRCSSCSRC</sequence>
<evidence type="ECO:0000313" key="1">
    <source>
        <dbReference type="EMBL" id="CAH1403266.1"/>
    </source>
</evidence>
<gene>
    <name evidence="1" type="ORF">NEZAVI_LOCUS11898</name>
</gene>
<dbReference type="Proteomes" id="UP001152798">
    <property type="component" value="Chromosome 5"/>
</dbReference>
<accession>A0A9P0HKR3</accession>
<protein>
    <submittedName>
        <fullName evidence="1">Uncharacterized protein</fullName>
    </submittedName>
</protein>
<dbReference type="AlphaFoldDB" id="A0A9P0HKR3"/>